<dbReference type="AlphaFoldDB" id="A0A7Z0KX22"/>
<dbReference type="PANTHER" id="PTHR30411:SF1">
    <property type="entry name" value="CYTOPLASMIC PROTEIN"/>
    <property type="match status" value="1"/>
</dbReference>
<name>A0A7Z0KX22_9RHOB</name>
<dbReference type="SUPFAM" id="SSF55826">
    <property type="entry name" value="YbaK/ProRS associated domain"/>
    <property type="match status" value="1"/>
</dbReference>
<dbReference type="RefSeq" id="WP_179904807.1">
    <property type="nucleotide sequence ID" value="NZ_JACBXS010000005.1"/>
</dbReference>
<dbReference type="GO" id="GO:0002161">
    <property type="term" value="F:aminoacyl-tRNA deacylase activity"/>
    <property type="evidence" value="ECO:0007669"/>
    <property type="project" value="InterPro"/>
</dbReference>
<comment type="caution">
    <text evidence="2">The sequence shown here is derived from an EMBL/GenBank/DDBJ whole genome shotgun (WGS) entry which is preliminary data.</text>
</comment>
<dbReference type="InterPro" id="IPR007214">
    <property type="entry name" value="YbaK/aa-tRNA-synth-assoc-dom"/>
</dbReference>
<keyword evidence="3" id="KW-1185">Reference proteome</keyword>
<dbReference type="Gene3D" id="3.90.960.10">
    <property type="entry name" value="YbaK/aminoacyl-tRNA synthetase-associated domain"/>
    <property type="match status" value="1"/>
</dbReference>
<dbReference type="Pfam" id="PF04073">
    <property type="entry name" value="tRNA_edit"/>
    <property type="match status" value="1"/>
</dbReference>
<organism evidence="2 3">
    <name type="scientific">Rhabdonatronobacter sediminivivens</name>
    <dbReference type="NCBI Taxonomy" id="2743469"/>
    <lineage>
        <taxon>Bacteria</taxon>
        <taxon>Pseudomonadati</taxon>
        <taxon>Pseudomonadota</taxon>
        <taxon>Alphaproteobacteria</taxon>
        <taxon>Rhodobacterales</taxon>
        <taxon>Paracoccaceae</taxon>
        <taxon>Rhabdonatronobacter</taxon>
    </lineage>
</organism>
<feature type="domain" description="YbaK/aminoacyl-tRNA synthetase-associated" evidence="1">
    <location>
        <begin position="26"/>
        <end position="143"/>
    </location>
</feature>
<evidence type="ECO:0000259" key="1">
    <source>
        <dbReference type="Pfam" id="PF04073"/>
    </source>
</evidence>
<accession>A0A7Z0KX22</accession>
<dbReference type="CDD" id="cd04333">
    <property type="entry name" value="ProX_deacylase"/>
    <property type="match status" value="1"/>
</dbReference>
<sequence length="155" mass="15959">MSKSLRRVRAALEGAGVAIQIQEPGETRTAEQAAAAAGCALDQIVKSIIFRGEASGHVRLFLTAGGNRVCPDRASALAGEALGRADAALVRAETGFAIGGVAPLGLLSPCPTWADPRLLAFDQVWAAAGTPRHIFAIDPQTLVSLSGATVAEFIQ</sequence>
<proteinExistence type="predicted"/>
<evidence type="ECO:0000313" key="3">
    <source>
        <dbReference type="Proteomes" id="UP000529417"/>
    </source>
</evidence>
<dbReference type="InterPro" id="IPR036754">
    <property type="entry name" value="YbaK/aa-tRNA-synt-asso_dom_sf"/>
</dbReference>
<reference evidence="2 3" key="1">
    <citation type="journal article" date="2000" name="Arch. Microbiol.">
        <title>Rhodobaca bogoriensis gen. nov. and sp. nov., an alkaliphilic purple nonsulfur bacterium from African Rift Valley soda lakes.</title>
        <authorList>
            <person name="Milford A.D."/>
            <person name="Achenbach L.A."/>
            <person name="Jung D.O."/>
            <person name="Madigan M.T."/>
        </authorList>
    </citation>
    <scope>NUCLEOTIDE SEQUENCE [LARGE SCALE GENOMIC DNA]</scope>
    <source>
        <strain evidence="2 3">2376</strain>
    </source>
</reference>
<gene>
    <name evidence="2" type="ORF">HUK65_03820</name>
</gene>
<evidence type="ECO:0000313" key="2">
    <source>
        <dbReference type="EMBL" id="NYS24109.1"/>
    </source>
</evidence>
<dbReference type="PANTHER" id="PTHR30411">
    <property type="entry name" value="CYTOPLASMIC PROTEIN"/>
    <property type="match status" value="1"/>
</dbReference>
<protein>
    <submittedName>
        <fullName evidence="2">YbaK/EbsC family protein</fullName>
    </submittedName>
</protein>
<dbReference type="EMBL" id="JACBXS010000005">
    <property type="protein sequence ID" value="NYS24109.1"/>
    <property type="molecule type" value="Genomic_DNA"/>
</dbReference>
<dbReference type="Proteomes" id="UP000529417">
    <property type="component" value="Unassembled WGS sequence"/>
</dbReference>